<feature type="compositionally biased region" description="Basic residues" evidence="1">
    <location>
        <begin position="65"/>
        <end position="75"/>
    </location>
</feature>
<sequence>MSGNSISGAVHLFQQLKQVQTVPATGAEIFQTAALKNHTSQTKEQTFLDFPSPLLSSLPSERTKNQHNNRRKRPIARREEERKMVRRRRPNSERSAGWVEKGMGGGNFVKEERARGRRRRRRKTGREGGGVVVVMRGCKRR</sequence>
<dbReference type="AlphaFoldDB" id="A0A0P0WFP6"/>
<reference evidence="2 3" key="2">
    <citation type="journal article" date="2013" name="Plant Cell Physiol.">
        <title>Rice Annotation Project Database (RAP-DB): an integrative and interactive database for rice genomics.</title>
        <authorList>
            <person name="Sakai H."/>
            <person name="Lee S.S."/>
            <person name="Tanaka T."/>
            <person name="Numa H."/>
            <person name="Kim J."/>
            <person name="Kawahara Y."/>
            <person name="Wakimoto H."/>
            <person name="Yang C.C."/>
            <person name="Iwamoto M."/>
            <person name="Abe T."/>
            <person name="Yamada Y."/>
            <person name="Muto A."/>
            <person name="Inokuchi H."/>
            <person name="Ikemura T."/>
            <person name="Matsumoto T."/>
            <person name="Sasaki T."/>
            <person name="Itoh T."/>
        </authorList>
    </citation>
    <scope>NUCLEOTIDE SEQUENCE [LARGE SCALE GENOMIC DNA]</scope>
    <source>
        <strain evidence="3">cv. Nipponbare</strain>
    </source>
</reference>
<gene>
    <name evidence="2" type="ordered locus">Os04g0648775</name>
    <name evidence="2" type="ORF">OSNPB_040648775</name>
</gene>
<feature type="compositionally biased region" description="Low complexity" evidence="1">
    <location>
        <begin position="51"/>
        <end position="60"/>
    </location>
</feature>
<proteinExistence type="predicted"/>
<dbReference type="InParanoid" id="A0A0P0WFP6"/>
<dbReference type="PaxDb" id="39947-A0A0P0WFP6"/>
<evidence type="ECO:0000256" key="1">
    <source>
        <dbReference type="SAM" id="MobiDB-lite"/>
    </source>
</evidence>
<feature type="region of interest" description="Disordered" evidence="1">
    <location>
        <begin position="50"/>
        <end position="129"/>
    </location>
</feature>
<evidence type="ECO:0000313" key="2">
    <source>
        <dbReference type="EMBL" id="BAS91330.1"/>
    </source>
</evidence>
<name>A0A0P0WFP6_ORYSJ</name>
<dbReference type="EMBL" id="AP014960">
    <property type="protein sequence ID" value="BAS91330.1"/>
    <property type="molecule type" value="Genomic_DNA"/>
</dbReference>
<accession>A0A0P0WFP6</accession>
<dbReference type="Proteomes" id="UP000059680">
    <property type="component" value="Chromosome 4"/>
</dbReference>
<feature type="non-terminal residue" evidence="2">
    <location>
        <position position="1"/>
    </location>
</feature>
<keyword evidence="3" id="KW-1185">Reference proteome</keyword>
<reference evidence="2 3" key="3">
    <citation type="journal article" date="2013" name="Rice">
        <title>Improvement of the Oryza sativa Nipponbare reference genome using next generation sequence and optical map data.</title>
        <authorList>
            <person name="Kawahara Y."/>
            <person name="de la Bastide M."/>
            <person name="Hamilton J.P."/>
            <person name="Kanamori H."/>
            <person name="McCombie W.R."/>
            <person name="Ouyang S."/>
            <person name="Schwartz D.C."/>
            <person name="Tanaka T."/>
            <person name="Wu J."/>
            <person name="Zhou S."/>
            <person name="Childs K.L."/>
            <person name="Davidson R.M."/>
            <person name="Lin H."/>
            <person name="Quesada-Ocampo L."/>
            <person name="Vaillancourt B."/>
            <person name="Sakai H."/>
            <person name="Lee S.S."/>
            <person name="Kim J."/>
            <person name="Numa H."/>
            <person name="Itoh T."/>
            <person name="Buell C.R."/>
            <person name="Matsumoto T."/>
        </authorList>
    </citation>
    <scope>NUCLEOTIDE SEQUENCE [LARGE SCALE GENOMIC DNA]</scope>
    <source>
        <strain evidence="3">cv. Nipponbare</strain>
    </source>
</reference>
<evidence type="ECO:0000313" key="3">
    <source>
        <dbReference type="Proteomes" id="UP000059680"/>
    </source>
</evidence>
<organism evidence="2 3">
    <name type="scientific">Oryza sativa subsp. japonica</name>
    <name type="common">Rice</name>
    <dbReference type="NCBI Taxonomy" id="39947"/>
    <lineage>
        <taxon>Eukaryota</taxon>
        <taxon>Viridiplantae</taxon>
        <taxon>Streptophyta</taxon>
        <taxon>Embryophyta</taxon>
        <taxon>Tracheophyta</taxon>
        <taxon>Spermatophyta</taxon>
        <taxon>Magnoliopsida</taxon>
        <taxon>Liliopsida</taxon>
        <taxon>Poales</taxon>
        <taxon>Poaceae</taxon>
        <taxon>BOP clade</taxon>
        <taxon>Oryzoideae</taxon>
        <taxon>Oryzeae</taxon>
        <taxon>Oryzinae</taxon>
        <taxon>Oryza</taxon>
        <taxon>Oryza sativa</taxon>
    </lineage>
</organism>
<dbReference type="Gramene" id="Os04t0648775-00">
    <property type="protein sequence ID" value="Os04t0648775-00"/>
    <property type="gene ID" value="Os04g0648775"/>
</dbReference>
<feature type="compositionally biased region" description="Basic residues" evidence="1">
    <location>
        <begin position="115"/>
        <end position="124"/>
    </location>
</feature>
<protein>
    <submittedName>
        <fullName evidence="2">Os04g0648775 protein</fullName>
    </submittedName>
</protein>
<reference evidence="3" key="1">
    <citation type="journal article" date="2005" name="Nature">
        <title>The map-based sequence of the rice genome.</title>
        <authorList>
            <consortium name="International rice genome sequencing project (IRGSP)"/>
            <person name="Matsumoto T."/>
            <person name="Wu J."/>
            <person name="Kanamori H."/>
            <person name="Katayose Y."/>
            <person name="Fujisawa M."/>
            <person name="Namiki N."/>
            <person name="Mizuno H."/>
            <person name="Yamamoto K."/>
            <person name="Antonio B.A."/>
            <person name="Baba T."/>
            <person name="Sakata K."/>
            <person name="Nagamura Y."/>
            <person name="Aoki H."/>
            <person name="Arikawa K."/>
            <person name="Arita K."/>
            <person name="Bito T."/>
            <person name="Chiden Y."/>
            <person name="Fujitsuka N."/>
            <person name="Fukunaka R."/>
            <person name="Hamada M."/>
            <person name="Harada C."/>
            <person name="Hayashi A."/>
            <person name="Hijishita S."/>
            <person name="Honda M."/>
            <person name="Hosokawa S."/>
            <person name="Ichikawa Y."/>
            <person name="Idonuma A."/>
            <person name="Iijima M."/>
            <person name="Ikeda M."/>
            <person name="Ikeno M."/>
            <person name="Ito K."/>
            <person name="Ito S."/>
            <person name="Ito T."/>
            <person name="Ito Y."/>
            <person name="Ito Y."/>
            <person name="Iwabuchi A."/>
            <person name="Kamiya K."/>
            <person name="Karasawa W."/>
            <person name="Kurita K."/>
            <person name="Katagiri S."/>
            <person name="Kikuta A."/>
            <person name="Kobayashi H."/>
            <person name="Kobayashi N."/>
            <person name="Machita K."/>
            <person name="Maehara T."/>
            <person name="Masukawa M."/>
            <person name="Mizubayashi T."/>
            <person name="Mukai Y."/>
            <person name="Nagasaki H."/>
            <person name="Nagata Y."/>
            <person name="Naito S."/>
            <person name="Nakashima M."/>
            <person name="Nakama Y."/>
            <person name="Nakamichi Y."/>
            <person name="Nakamura M."/>
            <person name="Meguro A."/>
            <person name="Negishi M."/>
            <person name="Ohta I."/>
            <person name="Ohta T."/>
            <person name="Okamoto M."/>
            <person name="Ono N."/>
            <person name="Saji S."/>
            <person name="Sakaguchi M."/>
            <person name="Sakai K."/>
            <person name="Shibata M."/>
            <person name="Shimokawa T."/>
            <person name="Song J."/>
            <person name="Takazaki Y."/>
            <person name="Terasawa K."/>
            <person name="Tsugane M."/>
            <person name="Tsuji K."/>
            <person name="Ueda S."/>
            <person name="Waki K."/>
            <person name="Yamagata H."/>
            <person name="Yamamoto M."/>
            <person name="Yamamoto S."/>
            <person name="Yamane H."/>
            <person name="Yoshiki S."/>
            <person name="Yoshihara R."/>
            <person name="Yukawa K."/>
            <person name="Zhong H."/>
            <person name="Yano M."/>
            <person name="Yuan Q."/>
            <person name="Ouyang S."/>
            <person name="Liu J."/>
            <person name="Jones K.M."/>
            <person name="Gansberger K."/>
            <person name="Moffat K."/>
            <person name="Hill J."/>
            <person name="Bera J."/>
            <person name="Fadrosh D."/>
            <person name="Jin S."/>
            <person name="Johri S."/>
            <person name="Kim M."/>
            <person name="Overton L."/>
            <person name="Reardon M."/>
            <person name="Tsitrin T."/>
            <person name="Vuong H."/>
            <person name="Weaver B."/>
            <person name="Ciecko A."/>
            <person name="Tallon L."/>
            <person name="Jackson J."/>
            <person name="Pai G."/>
            <person name="Aken S.V."/>
            <person name="Utterback T."/>
            <person name="Reidmuller S."/>
            <person name="Feldblyum T."/>
            <person name="Hsiao J."/>
            <person name="Zismann V."/>
            <person name="Iobst S."/>
            <person name="de Vazeille A.R."/>
            <person name="Buell C.R."/>
            <person name="Ying K."/>
            <person name="Li Y."/>
            <person name="Lu T."/>
            <person name="Huang Y."/>
            <person name="Zhao Q."/>
            <person name="Feng Q."/>
            <person name="Zhang L."/>
            <person name="Zhu J."/>
            <person name="Weng Q."/>
            <person name="Mu J."/>
            <person name="Lu Y."/>
            <person name="Fan D."/>
            <person name="Liu Y."/>
            <person name="Guan J."/>
            <person name="Zhang Y."/>
            <person name="Yu S."/>
            <person name="Liu X."/>
            <person name="Zhang Y."/>
            <person name="Hong G."/>
            <person name="Han B."/>
            <person name="Choisne N."/>
            <person name="Demange N."/>
            <person name="Orjeda G."/>
            <person name="Samain S."/>
            <person name="Cattolico L."/>
            <person name="Pelletier E."/>
            <person name="Couloux A."/>
            <person name="Segurens B."/>
            <person name="Wincker P."/>
            <person name="D'Hont A."/>
            <person name="Scarpelli C."/>
            <person name="Weissenbach J."/>
            <person name="Salanoubat M."/>
            <person name="Quetier F."/>
            <person name="Yu Y."/>
            <person name="Kim H.R."/>
            <person name="Rambo T."/>
            <person name="Currie J."/>
            <person name="Collura K."/>
            <person name="Luo M."/>
            <person name="Yang T."/>
            <person name="Ammiraju J.S.S."/>
            <person name="Engler F."/>
            <person name="Soderlund C."/>
            <person name="Wing R.A."/>
            <person name="Palmer L.E."/>
            <person name="de la Bastide M."/>
            <person name="Spiegel L."/>
            <person name="Nascimento L."/>
            <person name="Zutavern T."/>
            <person name="O'Shaughnessy A."/>
            <person name="Dike S."/>
            <person name="Dedhia N."/>
            <person name="Preston R."/>
            <person name="Balija V."/>
            <person name="McCombie W.R."/>
            <person name="Chow T."/>
            <person name="Chen H."/>
            <person name="Chung M."/>
            <person name="Chen C."/>
            <person name="Shaw J."/>
            <person name="Wu H."/>
            <person name="Hsiao K."/>
            <person name="Chao Y."/>
            <person name="Chu M."/>
            <person name="Cheng C."/>
            <person name="Hour A."/>
            <person name="Lee P."/>
            <person name="Lin S."/>
            <person name="Lin Y."/>
            <person name="Liou J."/>
            <person name="Liu S."/>
            <person name="Hsing Y."/>
            <person name="Raghuvanshi S."/>
            <person name="Mohanty A."/>
            <person name="Bharti A.K."/>
            <person name="Gaur A."/>
            <person name="Gupta V."/>
            <person name="Kumar D."/>
            <person name="Ravi V."/>
            <person name="Vij S."/>
            <person name="Kapur A."/>
            <person name="Khurana P."/>
            <person name="Khurana P."/>
            <person name="Khurana J.P."/>
            <person name="Tyagi A.K."/>
            <person name="Gaikwad K."/>
            <person name="Singh A."/>
            <person name="Dalal V."/>
            <person name="Srivastava S."/>
            <person name="Dixit A."/>
            <person name="Pal A.K."/>
            <person name="Ghazi I.A."/>
            <person name="Yadav M."/>
            <person name="Pandit A."/>
            <person name="Bhargava A."/>
            <person name="Sureshbabu K."/>
            <person name="Batra K."/>
            <person name="Sharma T.R."/>
            <person name="Mohapatra T."/>
            <person name="Singh N.K."/>
            <person name="Messing J."/>
            <person name="Nelson A.B."/>
            <person name="Fuks G."/>
            <person name="Kavchok S."/>
            <person name="Keizer G."/>
            <person name="Linton E."/>
            <person name="Llaca V."/>
            <person name="Song R."/>
            <person name="Tanyolac B."/>
            <person name="Young S."/>
            <person name="Ho-Il K."/>
            <person name="Hahn J.H."/>
            <person name="Sangsakoo G."/>
            <person name="Vanavichit A."/>
            <person name="de Mattos Luiz.A.T."/>
            <person name="Zimmer P.D."/>
            <person name="Malone G."/>
            <person name="Dellagostin O."/>
            <person name="de Oliveira A.C."/>
            <person name="Bevan M."/>
            <person name="Bancroft I."/>
            <person name="Minx P."/>
            <person name="Cordum H."/>
            <person name="Wilson R."/>
            <person name="Cheng Z."/>
            <person name="Jin W."/>
            <person name="Jiang J."/>
            <person name="Leong S.A."/>
            <person name="Iwama H."/>
            <person name="Gojobori T."/>
            <person name="Itoh T."/>
            <person name="Niimura Y."/>
            <person name="Fujii Y."/>
            <person name="Habara T."/>
            <person name="Sakai H."/>
            <person name="Sato Y."/>
            <person name="Wilson G."/>
            <person name="Kumar K."/>
            <person name="McCouch S."/>
            <person name="Juretic N."/>
            <person name="Hoen D."/>
            <person name="Wright S."/>
            <person name="Bruskiewich R."/>
            <person name="Bureau T."/>
            <person name="Miyao A."/>
            <person name="Hirochika H."/>
            <person name="Nishikawa T."/>
            <person name="Kadowaki K."/>
            <person name="Sugiura M."/>
            <person name="Burr B."/>
            <person name="Sasaki T."/>
        </authorList>
    </citation>
    <scope>NUCLEOTIDE SEQUENCE [LARGE SCALE GENOMIC DNA]</scope>
    <source>
        <strain evidence="3">cv. Nipponbare</strain>
    </source>
</reference>